<feature type="transmembrane region" description="Helical" evidence="8">
    <location>
        <begin position="7"/>
        <end position="25"/>
    </location>
</feature>
<feature type="transmembrane region" description="Helical" evidence="8">
    <location>
        <begin position="31"/>
        <end position="49"/>
    </location>
</feature>
<dbReference type="EMBL" id="MEXH01000002">
    <property type="protein sequence ID" value="OGC92975.1"/>
    <property type="molecule type" value="Genomic_DNA"/>
</dbReference>
<feature type="transmembrane region" description="Helical" evidence="8">
    <location>
        <begin position="238"/>
        <end position="263"/>
    </location>
</feature>
<dbReference type="PANTHER" id="PTHR21716">
    <property type="entry name" value="TRANSMEMBRANE PROTEIN"/>
    <property type="match status" value="1"/>
</dbReference>
<evidence type="ECO:0000313" key="10">
    <source>
        <dbReference type="Proteomes" id="UP000178176"/>
    </source>
</evidence>
<evidence type="ECO:0000256" key="7">
    <source>
        <dbReference type="ARBA" id="ARBA00023136"/>
    </source>
</evidence>
<comment type="caution">
    <text evidence="9">The sequence shown here is derived from an EMBL/GenBank/DDBJ whole genome shotgun (WGS) entry which is preliminary data.</text>
</comment>
<dbReference type="Pfam" id="PF01594">
    <property type="entry name" value="AI-2E_transport"/>
    <property type="match status" value="1"/>
</dbReference>
<evidence type="ECO:0000256" key="8">
    <source>
        <dbReference type="SAM" id="Phobius"/>
    </source>
</evidence>
<reference evidence="9 10" key="1">
    <citation type="journal article" date="2016" name="Nat. Commun.">
        <title>Thousands of microbial genomes shed light on interconnected biogeochemical processes in an aquifer system.</title>
        <authorList>
            <person name="Anantharaman K."/>
            <person name="Brown C.T."/>
            <person name="Hug L.A."/>
            <person name="Sharon I."/>
            <person name="Castelle C.J."/>
            <person name="Probst A.J."/>
            <person name="Thomas B.C."/>
            <person name="Singh A."/>
            <person name="Wilkins M.J."/>
            <person name="Karaoz U."/>
            <person name="Brodie E.L."/>
            <person name="Williams K.H."/>
            <person name="Hubbard S.S."/>
            <person name="Banfield J.F."/>
        </authorList>
    </citation>
    <scope>NUCLEOTIDE SEQUENCE [LARGE SCALE GENOMIC DNA]</scope>
</reference>
<evidence type="ECO:0000256" key="4">
    <source>
        <dbReference type="ARBA" id="ARBA00022475"/>
    </source>
</evidence>
<evidence type="ECO:0000256" key="5">
    <source>
        <dbReference type="ARBA" id="ARBA00022692"/>
    </source>
</evidence>
<dbReference type="InterPro" id="IPR002549">
    <property type="entry name" value="AI-2E-like"/>
</dbReference>
<keyword evidence="6 8" id="KW-1133">Transmembrane helix</keyword>
<name>A0A1F4YG60_9BACT</name>
<comment type="subcellular location">
    <subcellularLocation>
        <location evidence="1">Cell membrane</location>
        <topology evidence="1">Multi-pass membrane protein</topology>
    </subcellularLocation>
</comment>
<feature type="transmembrane region" description="Helical" evidence="8">
    <location>
        <begin position="284"/>
        <end position="317"/>
    </location>
</feature>
<dbReference type="GO" id="GO:0055085">
    <property type="term" value="P:transmembrane transport"/>
    <property type="evidence" value="ECO:0007669"/>
    <property type="project" value="TreeGrafter"/>
</dbReference>
<feature type="transmembrane region" description="Helical" evidence="8">
    <location>
        <begin position="131"/>
        <end position="154"/>
    </location>
</feature>
<keyword evidence="5 8" id="KW-0812">Transmembrane</keyword>
<sequence>MPKTIEISHRTVIFTVLLLISLWFLYQITDIILTIFVSVIIMSALNPFIDWLERKRLPRGLAIVLVYFVLWGVIGSLIALIIPALADQSGRLLRLIPASLSQLDFFNTHQQEITREILSQLGGLPGNVIKFAVGLFSNLLGVVTTLFISFYLILERKKLDRYLTFLLGHTKPDQAKRVINEIERRLGGWVRGELLLMLAVGVTTYIGLVVLGVDIPVPLAVIAGLLEIIPNIGPTISAVPAIMVALTINPLTALATLALYILVQQAENNLLVPKIMEKTTGVNPLVSILALMIGFKIAGATGAVLSIPIVLVIQIIATEVYSSHHFENLTQ</sequence>
<feature type="transmembrane region" description="Helical" evidence="8">
    <location>
        <begin position="61"/>
        <end position="86"/>
    </location>
</feature>
<evidence type="ECO:0000256" key="3">
    <source>
        <dbReference type="ARBA" id="ARBA00022448"/>
    </source>
</evidence>
<proteinExistence type="inferred from homology"/>
<dbReference type="PANTHER" id="PTHR21716:SF53">
    <property type="entry name" value="PERMEASE PERM-RELATED"/>
    <property type="match status" value="1"/>
</dbReference>
<organism evidence="9 10">
    <name type="scientific">Candidatus Amesbacteria bacterium RIFCSPHIGHO2_01_FULL_48_32b</name>
    <dbReference type="NCBI Taxonomy" id="1797253"/>
    <lineage>
        <taxon>Bacteria</taxon>
        <taxon>Candidatus Amesiibacteriota</taxon>
    </lineage>
</organism>
<evidence type="ECO:0000256" key="6">
    <source>
        <dbReference type="ARBA" id="ARBA00022989"/>
    </source>
</evidence>
<keyword evidence="4" id="KW-1003">Cell membrane</keyword>
<evidence type="ECO:0000256" key="2">
    <source>
        <dbReference type="ARBA" id="ARBA00009773"/>
    </source>
</evidence>
<gene>
    <name evidence="9" type="ORF">A2876_00285</name>
</gene>
<keyword evidence="7 8" id="KW-0472">Membrane</keyword>
<protein>
    <recommendedName>
        <fullName evidence="11">AI-2E family transporter</fullName>
    </recommendedName>
</protein>
<evidence type="ECO:0000313" key="9">
    <source>
        <dbReference type="EMBL" id="OGC92975.1"/>
    </source>
</evidence>
<feature type="transmembrane region" description="Helical" evidence="8">
    <location>
        <begin position="194"/>
        <end position="226"/>
    </location>
</feature>
<accession>A0A1F4YG60</accession>
<dbReference type="Proteomes" id="UP000178176">
    <property type="component" value="Unassembled WGS sequence"/>
</dbReference>
<comment type="similarity">
    <text evidence="2">Belongs to the autoinducer-2 exporter (AI-2E) (TC 2.A.86) family.</text>
</comment>
<keyword evidence="3" id="KW-0813">Transport</keyword>
<evidence type="ECO:0008006" key="11">
    <source>
        <dbReference type="Google" id="ProtNLM"/>
    </source>
</evidence>
<dbReference type="GO" id="GO:0005886">
    <property type="term" value="C:plasma membrane"/>
    <property type="evidence" value="ECO:0007669"/>
    <property type="project" value="UniProtKB-SubCell"/>
</dbReference>
<dbReference type="AlphaFoldDB" id="A0A1F4YG60"/>
<evidence type="ECO:0000256" key="1">
    <source>
        <dbReference type="ARBA" id="ARBA00004651"/>
    </source>
</evidence>